<dbReference type="OrthoDB" id="9886733at2"/>
<dbReference type="STRING" id="366616.CG51_06035"/>
<evidence type="ECO:0000313" key="1">
    <source>
        <dbReference type="EMBL" id="OWJ73911.1"/>
    </source>
</evidence>
<dbReference type="Proteomes" id="UP000196640">
    <property type="component" value="Unassembled WGS sequence"/>
</dbReference>
<gene>
    <name evidence="2" type="ORF">CDV52_11040</name>
    <name evidence="1" type="ORF">CDV53_14375</name>
</gene>
<sequence>MNARPDPLALISSHASDVLSALLSPKRPRDPDYEFDFEVDADPEHLVVLKFGGDVDGEIWPVSCEIDGIADAPELLVTVFGREAYDRAIAAAEDWWDDKGWAAAERDAADNCSQMSRWDD</sequence>
<proteinExistence type="predicted"/>
<accession>A0A212AQ25</accession>
<organism evidence="2 3">
    <name type="scientific">Haematobacter missouriensis</name>
    <dbReference type="NCBI Taxonomy" id="366616"/>
    <lineage>
        <taxon>Bacteria</taxon>
        <taxon>Pseudomonadati</taxon>
        <taxon>Pseudomonadota</taxon>
        <taxon>Alphaproteobacteria</taxon>
        <taxon>Rhodobacterales</taxon>
        <taxon>Paracoccaceae</taxon>
        <taxon>Haematobacter</taxon>
    </lineage>
</organism>
<keyword evidence="4" id="KW-1185">Reference proteome</keyword>
<protein>
    <submittedName>
        <fullName evidence="2">Uncharacterized protein</fullName>
    </submittedName>
</protein>
<dbReference type="RefSeq" id="WP_035745064.1">
    <property type="nucleotide sequence ID" value="NZ_JFGS01000017.1"/>
</dbReference>
<dbReference type="EMBL" id="NIPX01000019">
    <property type="protein sequence ID" value="OWJ83553.1"/>
    <property type="molecule type" value="Genomic_DNA"/>
</dbReference>
<name>A0A212AQ25_9RHOB</name>
<evidence type="ECO:0000313" key="3">
    <source>
        <dbReference type="Proteomes" id="UP000196640"/>
    </source>
</evidence>
<evidence type="ECO:0000313" key="4">
    <source>
        <dbReference type="Proteomes" id="UP000214673"/>
    </source>
</evidence>
<dbReference type="AlphaFoldDB" id="A0A212AQ25"/>
<evidence type="ECO:0000313" key="2">
    <source>
        <dbReference type="EMBL" id="OWJ83553.1"/>
    </source>
</evidence>
<reference evidence="3 4" key="1">
    <citation type="submission" date="2016-11" db="EMBL/GenBank/DDBJ databases">
        <title>Comparison of Traditional DNA-DNA Hybridization with In Silico Genomic Analysis.</title>
        <authorList>
            <person name="Nicholson A.C."/>
            <person name="Sammons S."/>
            <person name="Humrighouse B.W."/>
            <person name="Graziano J."/>
            <person name="Lasker B."/>
            <person name="Whitney A.M."/>
            <person name="Mcquiston J.R."/>
        </authorList>
    </citation>
    <scope>NUCLEOTIDE SEQUENCE [LARGE SCALE GENOMIC DNA]</scope>
    <source>
        <strain evidence="1 4">H1892</strain>
        <strain evidence="2 3">H2381</strain>
    </source>
</reference>
<dbReference type="Proteomes" id="UP000214673">
    <property type="component" value="Unassembled WGS sequence"/>
</dbReference>
<comment type="caution">
    <text evidence="2">The sequence shown here is derived from an EMBL/GenBank/DDBJ whole genome shotgun (WGS) entry which is preliminary data.</text>
</comment>
<dbReference type="EMBL" id="NIPV01000086">
    <property type="protein sequence ID" value="OWJ73911.1"/>
    <property type="molecule type" value="Genomic_DNA"/>
</dbReference>